<evidence type="ECO:0000313" key="3">
    <source>
        <dbReference type="EMBL" id="GAT01769.1"/>
    </source>
</evidence>
<dbReference type="RefSeq" id="WP_003885426.1">
    <property type="nucleotide sequence ID" value="NZ_BCSZ01000016.1"/>
</dbReference>
<feature type="region of interest" description="Disordered" evidence="1">
    <location>
        <begin position="90"/>
        <end position="137"/>
    </location>
</feature>
<sequence length="137" mass="14096">MTPIGSCLARRRRPLATAGTFLVIGAAGQFAIAPASAAFDAQGFERCTATTAPGPDQSFDSVATTCCVDNAGVPANTTYGVGCVAPVENPPEDYRPTIVMPSRPAPPGESDDPNFDELMKLPPLPDEGVLPGDVPPP</sequence>
<comment type="caution">
    <text evidence="3">The sequence shown here is derived from an EMBL/GenBank/DDBJ whole genome shotgun (WGS) entry which is preliminary data.</text>
</comment>
<accession>A0A100WPR0</accession>
<protein>
    <recommendedName>
        <fullName evidence="5">Intersectin-EH binding protein Ibp1</fullName>
    </recommendedName>
</protein>
<dbReference type="AlphaFoldDB" id="A0A100WPR0"/>
<evidence type="ECO:0000313" key="4">
    <source>
        <dbReference type="Proteomes" id="UP000069705"/>
    </source>
</evidence>
<reference evidence="3 4" key="1">
    <citation type="journal article" date="2016" name="Genome Announc.">
        <title>Draft Genome Sequences of Five Rapidly Growing Mycobacterium Species, M. thermoresistibile, M. fortuitum subsp. acetamidolyticum, M. canariasense, M. brisbanense, and M. novocastrense.</title>
        <authorList>
            <person name="Katahira K."/>
            <person name="Ogura Y."/>
            <person name="Gotoh Y."/>
            <person name="Hayashi T."/>
        </authorList>
    </citation>
    <scope>NUCLEOTIDE SEQUENCE [LARGE SCALE GENOMIC DNA]</scope>
    <source>
        <strain evidence="3 4">JCM6368</strain>
    </source>
</reference>
<feature type="chain" id="PRO_5007090387" description="Intersectin-EH binding protein Ibp1" evidence="2">
    <location>
        <begin position="38"/>
        <end position="137"/>
    </location>
</feature>
<feature type="signal peptide" evidence="2">
    <location>
        <begin position="1"/>
        <end position="37"/>
    </location>
</feature>
<reference evidence="4" key="2">
    <citation type="submission" date="2016-02" db="EMBL/GenBank/DDBJ databases">
        <title>Draft genome sequence of five rapidly growing Mycobacterium species.</title>
        <authorList>
            <person name="Katahira K."/>
            <person name="Gotou Y."/>
            <person name="Iida K."/>
            <person name="Ogura Y."/>
            <person name="Hayashi T."/>
        </authorList>
    </citation>
    <scope>NUCLEOTIDE SEQUENCE [LARGE SCALE GENOMIC DNA]</scope>
    <source>
        <strain evidence="4">JCM6368</strain>
    </source>
</reference>
<evidence type="ECO:0000256" key="1">
    <source>
        <dbReference type="SAM" id="MobiDB-lite"/>
    </source>
</evidence>
<name>A0A100WPR0_MYCFO</name>
<dbReference type="GeneID" id="93416405"/>
<evidence type="ECO:0008006" key="5">
    <source>
        <dbReference type="Google" id="ProtNLM"/>
    </source>
</evidence>
<dbReference type="Proteomes" id="UP000069705">
    <property type="component" value="Unassembled WGS sequence"/>
</dbReference>
<keyword evidence="2" id="KW-0732">Signal</keyword>
<proteinExistence type="predicted"/>
<evidence type="ECO:0000256" key="2">
    <source>
        <dbReference type="SAM" id="SignalP"/>
    </source>
</evidence>
<organism evidence="3 4">
    <name type="scientific">Mycolicibacterium fortuitum subsp. acetamidolyticum</name>
    <dbReference type="NCBI Taxonomy" id="144550"/>
    <lineage>
        <taxon>Bacteria</taxon>
        <taxon>Bacillati</taxon>
        <taxon>Actinomycetota</taxon>
        <taxon>Actinomycetes</taxon>
        <taxon>Mycobacteriales</taxon>
        <taxon>Mycobacteriaceae</taxon>
        <taxon>Mycolicibacterium</taxon>
    </lineage>
</organism>
<dbReference type="EMBL" id="BCSZ01000016">
    <property type="protein sequence ID" value="GAT01769.1"/>
    <property type="molecule type" value="Genomic_DNA"/>
</dbReference>
<gene>
    <name evidence="3" type="ORF">RMCFA_1881</name>
</gene>